<evidence type="ECO:0000313" key="1">
    <source>
        <dbReference type="EMBL" id="TLG76559.1"/>
    </source>
</evidence>
<dbReference type="AlphaFoldDB" id="A0A5R8QEV3"/>
<comment type="caution">
    <text evidence="1">The sequence shown here is derived from an EMBL/GenBank/DDBJ whole genome shotgun (WGS) entry which is preliminary data.</text>
</comment>
<dbReference type="InterPro" id="IPR035959">
    <property type="entry name" value="RutC-like_sf"/>
</dbReference>
<dbReference type="RefSeq" id="WP_138190196.1">
    <property type="nucleotide sequence ID" value="NZ_VBWP01000002.1"/>
</dbReference>
<dbReference type="InterPro" id="IPR006175">
    <property type="entry name" value="YjgF/YER057c/UK114"/>
</dbReference>
<keyword evidence="2" id="KW-1185">Reference proteome</keyword>
<proteinExistence type="predicted"/>
<dbReference type="Pfam" id="PF01042">
    <property type="entry name" value="Ribonuc_L-PSP"/>
    <property type="match status" value="1"/>
</dbReference>
<dbReference type="PANTHER" id="PTHR43857">
    <property type="entry name" value="BLR7761 PROTEIN"/>
    <property type="match status" value="1"/>
</dbReference>
<gene>
    <name evidence="1" type="ORF">FEZ08_02780</name>
</gene>
<dbReference type="OrthoDB" id="9796680at2"/>
<dbReference type="CDD" id="cd00448">
    <property type="entry name" value="YjgF_YER057c_UK114_family"/>
    <property type="match status" value="1"/>
</dbReference>
<dbReference type="PANTHER" id="PTHR43857:SF1">
    <property type="entry name" value="YJGH FAMILY PROTEIN"/>
    <property type="match status" value="1"/>
</dbReference>
<accession>A0A5R8QEV3</accession>
<name>A0A5R8QEV3_9FIRM</name>
<protein>
    <submittedName>
        <fullName evidence="1">RidA family protein</fullName>
    </submittedName>
</protein>
<dbReference type="InParanoid" id="A0A5R8QEV3"/>
<reference evidence="1 2" key="1">
    <citation type="submission" date="2019-05" db="EMBL/GenBank/DDBJ databases">
        <title>Culicoidintestinum kansasii gen. nov., sp. nov. from the gastrointestinal tract of the biting midge, Culicoides sonorensis.</title>
        <authorList>
            <person name="Neupane S."/>
            <person name="Ghosh A."/>
            <person name="Gunther S."/>
            <person name="Martin K."/>
            <person name="Zurek L."/>
        </authorList>
    </citation>
    <scope>NUCLEOTIDE SEQUENCE [LARGE SCALE GENOMIC DNA]</scope>
    <source>
        <strain evidence="1 2">CS-1</strain>
    </source>
</reference>
<dbReference type="Proteomes" id="UP000306912">
    <property type="component" value="Unassembled WGS sequence"/>
</dbReference>
<organism evidence="1 2">
    <name type="scientific">Culicoidibacter larvae</name>
    <dbReference type="NCBI Taxonomy" id="2579976"/>
    <lineage>
        <taxon>Bacteria</taxon>
        <taxon>Bacillati</taxon>
        <taxon>Bacillota</taxon>
        <taxon>Culicoidibacteria</taxon>
        <taxon>Culicoidibacterales</taxon>
        <taxon>Culicoidibacteraceae</taxon>
        <taxon>Culicoidibacter</taxon>
    </lineage>
</organism>
<evidence type="ECO:0000313" key="2">
    <source>
        <dbReference type="Proteomes" id="UP000306912"/>
    </source>
</evidence>
<dbReference type="SUPFAM" id="SSF55298">
    <property type="entry name" value="YjgF-like"/>
    <property type="match status" value="1"/>
</dbReference>
<dbReference type="EMBL" id="VBWP01000002">
    <property type="protein sequence ID" value="TLG76559.1"/>
    <property type="molecule type" value="Genomic_DNA"/>
</dbReference>
<sequence length="130" mass="14413">MIKRLPTHVKDDTCAAAVIAGDFIFLAHHSGSIASAEAEQYDGKKGYQPDIVQQTRVCFDHLRITLENAGASLDDVVQLNYYIRNKDDFRTGADVFAEYFTDGAPARMTVITDFIDEECLCQIDGVAYKG</sequence>
<dbReference type="Gene3D" id="3.30.1330.40">
    <property type="entry name" value="RutC-like"/>
    <property type="match status" value="1"/>
</dbReference>